<feature type="repeat" description="ANK" evidence="3">
    <location>
        <begin position="711"/>
        <end position="743"/>
    </location>
</feature>
<proteinExistence type="predicted"/>
<feature type="repeat" description="ANK" evidence="3">
    <location>
        <begin position="335"/>
        <end position="367"/>
    </location>
</feature>
<feature type="region of interest" description="Disordered" evidence="4">
    <location>
        <begin position="515"/>
        <end position="554"/>
    </location>
</feature>
<keyword evidence="6" id="KW-1185">Reference proteome</keyword>
<name>A2ESG9_TRIV3</name>
<dbReference type="SMART" id="SM00248">
    <property type="entry name" value="ANK"/>
    <property type="match status" value="16"/>
</dbReference>
<organism evidence="5 6">
    <name type="scientific">Trichomonas vaginalis (strain ATCC PRA-98 / G3)</name>
    <dbReference type="NCBI Taxonomy" id="412133"/>
    <lineage>
        <taxon>Eukaryota</taxon>
        <taxon>Metamonada</taxon>
        <taxon>Parabasalia</taxon>
        <taxon>Trichomonadida</taxon>
        <taxon>Trichomonadidae</taxon>
        <taxon>Trichomonas</taxon>
    </lineage>
</organism>
<evidence type="ECO:0000313" key="5">
    <source>
        <dbReference type="EMBL" id="EAY04413.1"/>
    </source>
</evidence>
<feature type="repeat" description="ANK" evidence="3">
    <location>
        <begin position="968"/>
        <end position="1000"/>
    </location>
</feature>
<dbReference type="PANTHER" id="PTHR24198:SF165">
    <property type="entry name" value="ANKYRIN REPEAT-CONTAINING PROTEIN-RELATED"/>
    <property type="match status" value="1"/>
</dbReference>
<protein>
    <recommendedName>
        <fullName evidence="7">Ankyrin repeat protein</fullName>
    </recommendedName>
</protein>
<dbReference type="VEuPathDB" id="TrichDB:TVAGG3_0277840"/>
<dbReference type="EMBL" id="DS113476">
    <property type="protein sequence ID" value="EAY04413.1"/>
    <property type="molecule type" value="Genomic_DNA"/>
</dbReference>
<feature type="region of interest" description="Disordered" evidence="4">
    <location>
        <begin position="1"/>
        <end position="69"/>
    </location>
</feature>
<evidence type="ECO:0000256" key="4">
    <source>
        <dbReference type="SAM" id="MobiDB-lite"/>
    </source>
</evidence>
<keyword evidence="2 3" id="KW-0040">ANK repeat</keyword>
<dbReference type="Proteomes" id="UP000001542">
    <property type="component" value="Unassembled WGS sequence"/>
</dbReference>
<dbReference type="Pfam" id="PF12796">
    <property type="entry name" value="Ank_2"/>
    <property type="match status" value="3"/>
</dbReference>
<dbReference type="RefSeq" id="XP_001316636.1">
    <property type="nucleotide sequence ID" value="XM_001316601.1"/>
</dbReference>
<keyword evidence="1" id="KW-0677">Repeat</keyword>
<dbReference type="STRING" id="5722.A2ESG9"/>
<dbReference type="VEuPathDB" id="TrichDB:TVAG_417110"/>
<evidence type="ECO:0000256" key="3">
    <source>
        <dbReference type="PROSITE-ProRule" id="PRU00023"/>
    </source>
</evidence>
<dbReference type="PROSITE" id="PS50297">
    <property type="entry name" value="ANK_REP_REGION"/>
    <property type="match status" value="3"/>
</dbReference>
<dbReference type="InParanoid" id="A2ESG9"/>
<dbReference type="SMR" id="A2ESG9"/>
<feature type="compositionally biased region" description="Acidic residues" evidence="4">
    <location>
        <begin position="539"/>
        <end position="552"/>
    </location>
</feature>
<gene>
    <name evidence="5" type="ORF">TVAG_417110</name>
</gene>
<feature type="compositionally biased region" description="Basic and acidic residues" evidence="4">
    <location>
        <begin position="34"/>
        <end position="53"/>
    </location>
</feature>
<evidence type="ECO:0000256" key="2">
    <source>
        <dbReference type="ARBA" id="ARBA00023043"/>
    </source>
</evidence>
<dbReference type="Pfam" id="PF00023">
    <property type="entry name" value="Ank"/>
    <property type="match status" value="1"/>
</dbReference>
<dbReference type="Gene3D" id="1.25.40.20">
    <property type="entry name" value="Ankyrin repeat-containing domain"/>
    <property type="match status" value="4"/>
</dbReference>
<dbReference type="eggNOG" id="KOG4177">
    <property type="taxonomic scope" value="Eukaryota"/>
</dbReference>
<reference evidence="5" key="1">
    <citation type="submission" date="2006-10" db="EMBL/GenBank/DDBJ databases">
        <authorList>
            <person name="Amadeo P."/>
            <person name="Zhao Q."/>
            <person name="Wortman J."/>
            <person name="Fraser-Liggett C."/>
            <person name="Carlton J."/>
        </authorList>
    </citation>
    <scope>NUCLEOTIDE SEQUENCE</scope>
    <source>
        <strain evidence="5">G3</strain>
    </source>
</reference>
<dbReference type="PANTHER" id="PTHR24198">
    <property type="entry name" value="ANKYRIN REPEAT AND PROTEIN KINASE DOMAIN-CONTAINING PROTEIN"/>
    <property type="match status" value="1"/>
</dbReference>
<evidence type="ECO:0000313" key="6">
    <source>
        <dbReference type="Proteomes" id="UP000001542"/>
    </source>
</evidence>
<dbReference type="eggNOG" id="KOG0504">
    <property type="taxonomic scope" value="Eukaryota"/>
</dbReference>
<dbReference type="InterPro" id="IPR002110">
    <property type="entry name" value="Ankyrin_rpt"/>
</dbReference>
<evidence type="ECO:0000256" key="1">
    <source>
        <dbReference type="ARBA" id="ARBA00022737"/>
    </source>
</evidence>
<dbReference type="PROSITE" id="PS50088">
    <property type="entry name" value="ANK_REPEAT"/>
    <property type="match status" value="4"/>
</dbReference>
<feature type="compositionally biased region" description="Basic and acidic residues" evidence="4">
    <location>
        <begin position="1"/>
        <end position="14"/>
    </location>
</feature>
<sequence>MKPSDKDHASHDLSSDDEVSNCKVDLDPSLSIIEEEKPKAGNETKPVQEKHSLEFIPLDSPDDKSDSSQLNATYESIDINKIFSKGDTTFFQDITNSPSLKTILISKTEDKLNIFKSVENKKIEFILSVFQYFSEQDQYEIFKYSIQTSNIEVFEALIANPMKDKQKDHNGKPFIHFAYETGSSNIFELLVTKYNMINVKDKNSETIMFTAIRDHNVEGIKFLLNHGGNITNINNQFKTPFQYAVELKESKIAILIINSVNLETFNNEYIRNAIVTCIEQRKMDIIKAFHDVNFKSLAFRALNFPLLCQFLIENDDNNAELLIDLAMTIDTPMMDGTTPLILAASKGKLEFCKKLIDLRVDLNVENKYGNAYINAIVNEFNELASFLYPFYSDKKSVAKFLVTCAIQKDLTNFGKFFNAESFGRTISTKCMYPFKEQLWSEWRKCKDNRFICALISKYGFENDNANEDAEFKKYSETEIQQMNEVLYLKDYSVFYRYVTEKPVYSNDKPISEQIPKFEDVNEENSSTVSDNGESSPFIFDDEESSSFISDDEEKPRRRHRKPLFLDKYQDESTMPEIYLNHKCYVAIKKGDIPKALDLIKLGAYKNTKDFEKDDIFKYAVKHFELQDFCKMLIDNGMTQIVYNSSKTCVMLCAIHDCYDLLAYLISKNYDVHTKEESSNRTALHYASMHGFGKITSTLCDLSDTIEERDFNGNTPLFLAVLNSKLESLKVLIEKSANVNCKNNKNLTPIIVAGLNGNIEMCQYLYNNGASLNELYTFINENPEVYTANELFNFSRTIEQFSFSEISSLTPSVLLQMFENATDDHAKKFIRDNDKNIMHYAIKLQNPKLLLKLLKFGADPFITDEDGNNVLMKACQSTKFNEFIQEVLNKDDSKIDDQNKEGMTALHFATISGKREIVDLLLKHSANVSLLGKHQYTPLMFACEAGDKQIVKMLILRMRKEEINLTNVYHETALFLACLTDNPMIVIHLIENGADVEIANENGVTPFMISCTSSSKFLYGYLRRVADIYRKDNMGNTALNYASYGKNKKIIKSLKKRIGFMNHKEVLQLSKLYGFEFEDARRGLRFFNPPFRKKILYTFEI</sequence>
<dbReference type="InterPro" id="IPR036770">
    <property type="entry name" value="Ankyrin_rpt-contain_sf"/>
</dbReference>
<reference evidence="5" key="2">
    <citation type="journal article" date="2007" name="Science">
        <title>Draft genome sequence of the sexually transmitted pathogen Trichomonas vaginalis.</title>
        <authorList>
            <person name="Carlton J.M."/>
            <person name="Hirt R.P."/>
            <person name="Silva J.C."/>
            <person name="Delcher A.L."/>
            <person name="Schatz M."/>
            <person name="Zhao Q."/>
            <person name="Wortman J.R."/>
            <person name="Bidwell S.L."/>
            <person name="Alsmark U.C.M."/>
            <person name="Besteiro S."/>
            <person name="Sicheritz-Ponten T."/>
            <person name="Noel C.J."/>
            <person name="Dacks J.B."/>
            <person name="Foster P.G."/>
            <person name="Simillion C."/>
            <person name="Van de Peer Y."/>
            <person name="Miranda-Saavedra D."/>
            <person name="Barton G.J."/>
            <person name="Westrop G.D."/>
            <person name="Mueller S."/>
            <person name="Dessi D."/>
            <person name="Fiori P.L."/>
            <person name="Ren Q."/>
            <person name="Paulsen I."/>
            <person name="Zhang H."/>
            <person name="Bastida-Corcuera F.D."/>
            <person name="Simoes-Barbosa A."/>
            <person name="Brown M.T."/>
            <person name="Hayes R.D."/>
            <person name="Mukherjee M."/>
            <person name="Okumura C.Y."/>
            <person name="Schneider R."/>
            <person name="Smith A.J."/>
            <person name="Vanacova S."/>
            <person name="Villalvazo M."/>
            <person name="Haas B.J."/>
            <person name="Pertea M."/>
            <person name="Feldblyum T.V."/>
            <person name="Utterback T.R."/>
            <person name="Shu C.L."/>
            <person name="Osoegawa K."/>
            <person name="de Jong P.J."/>
            <person name="Hrdy I."/>
            <person name="Horvathova L."/>
            <person name="Zubacova Z."/>
            <person name="Dolezal P."/>
            <person name="Malik S.B."/>
            <person name="Logsdon J.M. Jr."/>
            <person name="Henze K."/>
            <person name="Gupta A."/>
            <person name="Wang C.C."/>
            <person name="Dunne R.L."/>
            <person name="Upcroft J.A."/>
            <person name="Upcroft P."/>
            <person name="White O."/>
            <person name="Salzberg S.L."/>
            <person name="Tang P."/>
            <person name="Chiu C.-H."/>
            <person name="Lee Y.-S."/>
            <person name="Embley T.M."/>
            <person name="Coombs G.H."/>
            <person name="Mottram J.C."/>
            <person name="Tachezy J."/>
            <person name="Fraser-Liggett C.M."/>
            <person name="Johnson P.J."/>
        </authorList>
    </citation>
    <scope>NUCLEOTIDE SEQUENCE [LARGE SCALE GENOMIC DNA]</scope>
    <source>
        <strain evidence="5">G3</strain>
    </source>
</reference>
<dbReference type="KEGG" id="tva:4762274"/>
<dbReference type="SUPFAM" id="SSF48403">
    <property type="entry name" value="Ankyrin repeat"/>
    <property type="match status" value="3"/>
</dbReference>
<dbReference type="OrthoDB" id="952758at2759"/>
<accession>A2ESG9</accession>
<evidence type="ECO:0008006" key="7">
    <source>
        <dbReference type="Google" id="ProtNLM"/>
    </source>
</evidence>
<feature type="repeat" description="ANK" evidence="3">
    <location>
        <begin position="900"/>
        <end position="932"/>
    </location>
</feature>
<feature type="compositionally biased region" description="Polar residues" evidence="4">
    <location>
        <begin position="523"/>
        <end position="532"/>
    </location>
</feature>
<dbReference type="AlphaFoldDB" id="A2ESG9"/>